<dbReference type="GO" id="GO:0005829">
    <property type="term" value="C:cytosol"/>
    <property type="evidence" value="ECO:0007669"/>
    <property type="project" value="TreeGrafter"/>
</dbReference>
<sequence length="126" mass="13675">MNFPSELKYTKDHEWVKVEGNEAYIGITDFAQRELGDIVYVDINSVGSEVATEEVFGTVEAVKTVSDLFMPVAGTVLEVNAELNDNPELVNSDPYGQGWMVKISLSDVAEVEGLLSADAYQALVGA</sequence>
<comment type="similarity">
    <text evidence="1 3">Belongs to the GcvH family.</text>
</comment>
<dbReference type="RefSeq" id="WP_109931052.1">
    <property type="nucleotide sequence ID" value="NZ_QGNY01000005.1"/>
</dbReference>
<dbReference type="GO" id="GO:0009249">
    <property type="term" value="P:protein lipoylation"/>
    <property type="evidence" value="ECO:0007669"/>
    <property type="project" value="TreeGrafter"/>
</dbReference>
<keyword evidence="7" id="KW-1185">Reference proteome</keyword>
<evidence type="ECO:0000256" key="3">
    <source>
        <dbReference type="HAMAP-Rule" id="MF_00272"/>
    </source>
</evidence>
<dbReference type="PROSITE" id="PS00189">
    <property type="entry name" value="LIPOYL"/>
    <property type="match status" value="1"/>
</dbReference>
<keyword evidence="2 3" id="KW-0450">Lipoyl</keyword>
<evidence type="ECO:0000256" key="1">
    <source>
        <dbReference type="ARBA" id="ARBA00009249"/>
    </source>
</evidence>
<evidence type="ECO:0000256" key="2">
    <source>
        <dbReference type="ARBA" id="ARBA00022823"/>
    </source>
</evidence>
<dbReference type="NCBIfam" id="TIGR00527">
    <property type="entry name" value="gcvH"/>
    <property type="match status" value="1"/>
</dbReference>
<comment type="subunit">
    <text evidence="3">The glycine cleavage system is composed of four proteins: P, T, L and H.</text>
</comment>
<feature type="domain" description="Lipoyl-binding" evidence="5">
    <location>
        <begin position="22"/>
        <end position="104"/>
    </location>
</feature>
<dbReference type="Pfam" id="PF01597">
    <property type="entry name" value="GCV_H"/>
    <property type="match status" value="1"/>
</dbReference>
<dbReference type="Proteomes" id="UP000245391">
    <property type="component" value="Unassembled WGS sequence"/>
</dbReference>
<evidence type="ECO:0000256" key="4">
    <source>
        <dbReference type="PIRSR" id="PIRSR617453-50"/>
    </source>
</evidence>
<dbReference type="SUPFAM" id="SSF51230">
    <property type="entry name" value="Single hybrid motif"/>
    <property type="match status" value="1"/>
</dbReference>
<dbReference type="InterPro" id="IPR017453">
    <property type="entry name" value="GCV_H_sub"/>
</dbReference>
<dbReference type="GO" id="GO:0005960">
    <property type="term" value="C:glycine cleavage complex"/>
    <property type="evidence" value="ECO:0007669"/>
    <property type="project" value="InterPro"/>
</dbReference>
<proteinExistence type="inferred from homology"/>
<dbReference type="InterPro" id="IPR003016">
    <property type="entry name" value="2-oxoA_DH_lipoyl-BS"/>
</dbReference>
<dbReference type="InterPro" id="IPR011053">
    <property type="entry name" value="Single_hybrid_motif"/>
</dbReference>
<reference evidence="7" key="1">
    <citation type="submission" date="2018-05" db="EMBL/GenBank/DDBJ databases">
        <title>Pedobacter paludis sp. nov., isolated from wetland soil.</title>
        <authorList>
            <person name="Zhang Y."/>
        </authorList>
    </citation>
    <scope>NUCLEOTIDE SEQUENCE [LARGE SCALE GENOMIC DNA]</scope>
    <source>
        <strain evidence="7">R-8</strain>
    </source>
</reference>
<dbReference type="PANTHER" id="PTHR11715">
    <property type="entry name" value="GLYCINE CLEAVAGE SYSTEM H PROTEIN"/>
    <property type="match status" value="1"/>
</dbReference>
<organism evidence="6 7">
    <name type="scientific">Pedobacter paludis</name>
    <dbReference type="NCBI Taxonomy" id="2203212"/>
    <lineage>
        <taxon>Bacteria</taxon>
        <taxon>Pseudomonadati</taxon>
        <taxon>Bacteroidota</taxon>
        <taxon>Sphingobacteriia</taxon>
        <taxon>Sphingobacteriales</taxon>
        <taxon>Sphingobacteriaceae</taxon>
        <taxon>Pedobacter</taxon>
    </lineage>
</organism>
<evidence type="ECO:0000313" key="7">
    <source>
        <dbReference type="Proteomes" id="UP000245391"/>
    </source>
</evidence>
<dbReference type="InterPro" id="IPR000089">
    <property type="entry name" value="Biotin_lipoyl"/>
</dbReference>
<dbReference type="CDD" id="cd06848">
    <property type="entry name" value="GCS_H"/>
    <property type="match status" value="1"/>
</dbReference>
<dbReference type="GO" id="GO:0019464">
    <property type="term" value="P:glycine decarboxylation via glycine cleavage system"/>
    <property type="evidence" value="ECO:0007669"/>
    <property type="project" value="UniProtKB-UniRule"/>
</dbReference>
<dbReference type="PROSITE" id="PS50968">
    <property type="entry name" value="BIOTINYL_LIPOYL"/>
    <property type="match status" value="1"/>
</dbReference>
<dbReference type="AlphaFoldDB" id="A0A317F0W0"/>
<accession>A0A317F0W0</accession>
<dbReference type="OrthoDB" id="9796712at2"/>
<comment type="function">
    <text evidence="3">The glycine cleavage system catalyzes the degradation of glycine. The H protein shuttles the methylamine group of glycine from the P protein to the T protein.</text>
</comment>
<evidence type="ECO:0000313" key="6">
    <source>
        <dbReference type="EMBL" id="PWS31106.1"/>
    </source>
</evidence>
<dbReference type="Gene3D" id="2.40.50.100">
    <property type="match status" value="1"/>
</dbReference>
<name>A0A317F0W0_9SPHI</name>
<dbReference type="NCBIfam" id="NF002270">
    <property type="entry name" value="PRK01202.1"/>
    <property type="match status" value="1"/>
</dbReference>
<dbReference type="HAMAP" id="MF_00272">
    <property type="entry name" value="GcvH"/>
    <property type="match status" value="1"/>
</dbReference>
<dbReference type="PANTHER" id="PTHR11715:SF3">
    <property type="entry name" value="GLYCINE CLEAVAGE SYSTEM H PROTEIN-RELATED"/>
    <property type="match status" value="1"/>
</dbReference>
<comment type="caution">
    <text evidence="6">The sequence shown here is derived from an EMBL/GenBank/DDBJ whole genome shotgun (WGS) entry which is preliminary data.</text>
</comment>
<gene>
    <name evidence="3 6" type="primary">gcvH</name>
    <name evidence="6" type="ORF">DF947_16075</name>
</gene>
<protein>
    <recommendedName>
        <fullName evidence="3">Glycine cleavage system H protein</fullName>
    </recommendedName>
</protein>
<dbReference type="EMBL" id="QGNY01000005">
    <property type="protein sequence ID" value="PWS31106.1"/>
    <property type="molecule type" value="Genomic_DNA"/>
</dbReference>
<dbReference type="InterPro" id="IPR033753">
    <property type="entry name" value="GCV_H/Fam206"/>
</dbReference>
<comment type="cofactor">
    <cofactor evidence="3">
        <name>(R)-lipoate</name>
        <dbReference type="ChEBI" id="CHEBI:83088"/>
    </cofactor>
    <text evidence="3">Binds 1 lipoyl cofactor covalently.</text>
</comment>
<dbReference type="InterPro" id="IPR002930">
    <property type="entry name" value="GCV_H"/>
</dbReference>
<feature type="modified residue" description="N6-lipoyllysine" evidence="3 4">
    <location>
        <position position="63"/>
    </location>
</feature>
<evidence type="ECO:0000259" key="5">
    <source>
        <dbReference type="PROSITE" id="PS50968"/>
    </source>
</evidence>